<gene>
    <name evidence="1" type="ORF">BJX63DRAFT_409860</name>
</gene>
<sequence length="578" mass="64765">MPSINHGTSIYHHVAGMYLRDESGTLLLAEGRYAEQMRIRWSDIRQRISETKPLPTALPSGKNVNTVHIILPFTLKGESPDQPQPFQIHEFQESNGTTTRGLLLLEPSDNTNTDTYNWAKTFLLLNTRFLTTNHSFSSSLDPESQELAERIADLFEESLKNTSQDDAWLTGGGRRYFVNKTYPFIKDKKRIQLCLPAFPCKSSNSLKVAGKEPDAAEYLALRHLHRFIEQVCEIYPHGATLWIISDGHVFSDCIGVDDAIVDSYGQTLSTTYRLKTAHANTKDLIQFTGLEDLFFSDTDSRAAFSSSMLQSVSIPQPIETIRTESAQECRLLLEQIGGIDRAHLRALITQKDPETMKLYQGQSKFMLEDLSTHLGNLGVGNKQKKKIASCVAAEMIARNHAYSNLVELLFPHHIRLSIHAHKNSGPKFGIRLFPNGTVRPAQTAQSFLSASASDERPEYEFQIPTPWHNSLVKIEGSDIVLLTRAEFANDAIGTEVDNRKFEGCWCDDGVGGYFALRRVKEEASGPATKESTVATMTVPPAKSASVSEMLRRRWMILGTLVWDGIRGFWSAVRAAIWK</sequence>
<accession>A0ABR4GYG9</accession>
<dbReference type="EMBL" id="JBFXLT010000117">
    <property type="protein sequence ID" value="KAL2808252.1"/>
    <property type="molecule type" value="Genomic_DNA"/>
</dbReference>
<dbReference type="Pfam" id="PF05141">
    <property type="entry name" value="DIT1_PvcA"/>
    <property type="match status" value="1"/>
</dbReference>
<dbReference type="Proteomes" id="UP001610334">
    <property type="component" value="Unassembled WGS sequence"/>
</dbReference>
<evidence type="ECO:0000313" key="1">
    <source>
        <dbReference type="EMBL" id="KAL2808252.1"/>
    </source>
</evidence>
<dbReference type="InterPro" id="IPR007817">
    <property type="entry name" value="Isocyanide_synthase_DIT1"/>
</dbReference>
<proteinExistence type="predicted"/>
<protein>
    <submittedName>
        <fullName evidence="1">Pyoverdine/dityrosine biosynthesis protein-domain-containing protein</fullName>
    </submittedName>
</protein>
<organism evidence="1 2">
    <name type="scientific">Aspergillus granulosus</name>
    <dbReference type="NCBI Taxonomy" id="176169"/>
    <lineage>
        <taxon>Eukaryota</taxon>
        <taxon>Fungi</taxon>
        <taxon>Dikarya</taxon>
        <taxon>Ascomycota</taxon>
        <taxon>Pezizomycotina</taxon>
        <taxon>Eurotiomycetes</taxon>
        <taxon>Eurotiomycetidae</taxon>
        <taxon>Eurotiales</taxon>
        <taxon>Aspergillaceae</taxon>
        <taxon>Aspergillus</taxon>
        <taxon>Aspergillus subgen. Nidulantes</taxon>
    </lineage>
</organism>
<dbReference type="PANTHER" id="PTHR37285">
    <property type="entry name" value="SPORE WALL MATURATION PROTEIN DIT1"/>
    <property type="match status" value="1"/>
</dbReference>
<evidence type="ECO:0000313" key="2">
    <source>
        <dbReference type="Proteomes" id="UP001610334"/>
    </source>
</evidence>
<reference evidence="1 2" key="1">
    <citation type="submission" date="2024-07" db="EMBL/GenBank/DDBJ databases">
        <title>Section-level genome sequencing and comparative genomics of Aspergillus sections Usti and Cavernicolus.</title>
        <authorList>
            <consortium name="Lawrence Berkeley National Laboratory"/>
            <person name="Nybo J.L."/>
            <person name="Vesth T.C."/>
            <person name="Theobald S."/>
            <person name="Frisvad J.C."/>
            <person name="Larsen T.O."/>
            <person name="Kjaerboelling I."/>
            <person name="Rothschild-Mancinelli K."/>
            <person name="Lyhne E.K."/>
            <person name="Kogle M.E."/>
            <person name="Barry K."/>
            <person name="Clum A."/>
            <person name="Na H."/>
            <person name="Ledsgaard L."/>
            <person name="Lin J."/>
            <person name="Lipzen A."/>
            <person name="Kuo A."/>
            <person name="Riley R."/>
            <person name="Mondo S."/>
            <person name="Labutti K."/>
            <person name="Haridas S."/>
            <person name="Pangalinan J."/>
            <person name="Salamov A.A."/>
            <person name="Simmons B.A."/>
            <person name="Magnuson J.K."/>
            <person name="Chen J."/>
            <person name="Drula E."/>
            <person name="Henrissat B."/>
            <person name="Wiebenga A."/>
            <person name="Lubbers R.J."/>
            <person name="Gomes A.C."/>
            <person name="Makela M.R."/>
            <person name="Stajich J."/>
            <person name="Grigoriev I.V."/>
            <person name="Mortensen U.H."/>
            <person name="De Vries R.P."/>
            <person name="Baker S.E."/>
            <person name="Andersen M.R."/>
        </authorList>
    </citation>
    <scope>NUCLEOTIDE SEQUENCE [LARGE SCALE GENOMIC DNA]</scope>
    <source>
        <strain evidence="1 2">CBS 588.65</strain>
    </source>
</reference>
<keyword evidence="2" id="KW-1185">Reference proteome</keyword>
<comment type="caution">
    <text evidence="1">The sequence shown here is derived from an EMBL/GenBank/DDBJ whole genome shotgun (WGS) entry which is preliminary data.</text>
</comment>
<dbReference type="PANTHER" id="PTHR37285:SF5">
    <property type="entry name" value="SPORE WALL MATURATION PROTEIN DIT1"/>
    <property type="match status" value="1"/>
</dbReference>
<name>A0ABR4GYG9_9EURO</name>